<evidence type="ECO:0000259" key="2">
    <source>
        <dbReference type="Pfam" id="PF12697"/>
    </source>
</evidence>
<name>A0A418Q909_9CORY</name>
<keyword evidence="3" id="KW-0378">Hydrolase</keyword>
<proteinExistence type="predicted"/>
<feature type="region of interest" description="Disordered" evidence="1">
    <location>
        <begin position="1"/>
        <end position="44"/>
    </location>
</feature>
<evidence type="ECO:0000256" key="1">
    <source>
        <dbReference type="SAM" id="MobiDB-lite"/>
    </source>
</evidence>
<gene>
    <name evidence="3" type="ORF">D3M95_02760</name>
</gene>
<reference evidence="3 4" key="1">
    <citation type="submission" date="2018-09" db="EMBL/GenBank/DDBJ databases">
        <title>Optimization and identification of Corynebacterium falsenii FN1-14 from fish paste.</title>
        <authorList>
            <person name="Daroonpunt R."/>
            <person name="Tanasupawat S."/>
        </authorList>
    </citation>
    <scope>NUCLEOTIDE SEQUENCE [LARGE SCALE GENOMIC DNA]</scope>
    <source>
        <strain evidence="3 4">FN1-14</strain>
    </source>
</reference>
<feature type="domain" description="AB hydrolase-1" evidence="2">
    <location>
        <begin position="48"/>
        <end position="274"/>
    </location>
</feature>
<sequence length="280" mass="30027">MNTSDHSSSPLDKLPDLEEIGELTHESGAPADDPSVASPDSAPPARRVVFVPGMSRPASDADEFFPLLPDGLTTVSVGRPLKDAPFDLGAGVDEIIAAAGDDPVVLVAHSFGAYLAELAAHKMEVTHPGQVVSLVLLDPSITDVPDPLMNPNRLWQLWRPAIRATMWAARRLPEGSQLQLRLAQMGLFLRENAAFRSTAKFVRAVRAAGGPAVDAVPSVVVSALNPGNMASRKLRRNSWVDQHSTLAAQLHANHVSISPSTHLVFNDHPEKVAEIVETYC</sequence>
<dbReference type="AlphaFoldDB" id="A0A418Q909"/>
<accession>A0A418Q909</accession>
<dbReference type="RefSeq" id="WP_119664349.1">
    <property type="nucleotide sequence ID" value="NZ_QXJK01000002.1"/>
</dbReference>
<evidence type="ECO:0000313" key="3">
    <source>
        <dbReference type="EMBL" id="RIX36215.1"/>
    </source>
</evidence>
<dbReference type="InterPro" id="IPR000073">
    <property type="entry name" value="AB_hydrolase_1"/>
</dbReference>
<dbReference type="InterPro" id="IPR029058">
    <property type="entry name" value="AB_hydrolase_fold"/>
</dbReference>
<dbReference type="STRING" id="1451189.CFAL_11580"/>
<protein>
    <submittedName>
        <fullName evidence="3">Alpha/beta hydrolase</fullName>
    </submittedName>
</protein>
<dbReference type="Proteomes" id="UP000285278">
    <property type="component" value="Unassembled WGS sequence"/>
</dbReference>
<dbReference type="Gene3D" id="3.40.50.1820">
    <property type="entry name" value="alpha/beta hydrolase"/>
    <property type="match status" value="1"/>
</dbReference>
<dbReference type="Pfam" id="PF12697">
    <property type="entry name" value="Abhydrolase_6"/>
    <property type="match status" value="1"/>
</dbReference>
<dbReference type="OrthoDB" id="7185741at2"/>
<comment type="caution">
    <text evidence="3">The sequence shown here is derived from an EMBL/GenBank/DDBJ whole genome shotgun (WGS) entry which is preliminary data.</text>
</comment>
<evidence type="ECO:0000313" key="4">
    <source>
        <dbReference type="Proteomes" id="UP000285278"/>
    </source>
</evidence>
<dbReference type="EMBL" id="QXJK01000002">
    <property type="protein sequence ID" value="RIX36215.1"/>
    <property type="molecule type" value="Genomic_DNA"/>
</dbReference>
<keyword evidence="4" id="KW-1185">Reference proteome</keyword>
<dbReference type="GO" id="GO:0016787">
    <property type="term" value="F:hydrolase activity"/>
    <property type="evidence" value="ECO:0007669"/>
    <property type="project" value="UniProtKB-KW"/>
</dbReference>
<feature type="compositionally biased region" description="Low complexity" evidence="1">
    <location>
        <begin position="29"/>
        <end position="44"/>
    </location>
</feature>
<dbReference type="SUPFAM" id="SSF53474">
    <property type="entry name" value="alpha/beta-Hydrolases"/>
    <property type="match status" value="1"/>
</dbReference>
<organism evidence="3 4">
    <name type="scientific">Corynebacterium falsenii</name>
    <dbReference type="NCBI Taxonomy" id="108486"/>
    <lineage>
        <taxon>Bacteria</taxon>
        <taxon>Bacillati</taxon>
        <taxon>Actinomycetota</taxon>
        <taxon>Actinomycetes</taxon>
        <taxon>Mycobacteriales</taxon>
        <taxon>Corynebacteriaceae</taxon>
        <taxon>Corynebacterium</taxon>
    </lineage>
</organism>
<feature type="compositionally biased region" description="Polar residues" evidence="1">
    <location>
        <begin position="1"/>
        <end position="10"/>
    </location>
</feature>